<comment type="function">
    <text evidence="3">Required for dimerization of active 70S ribosomes into 100S ribosomes in stationary phase; 100S ribosomes are translationally inactive and sometimes present during exponential growth.</text>
</comment>
<dbReference type="PANTHER" id="PTHR33231">
    <property type="entry name" value="30S RIBOSOMAL PROTEIN"/>
    <property type="match status" value="1"/>
</dbReference>
<evidence type="ECO:0000259" key="4">
    <source>
        <dbReference type="Pfam" id="PF16321"/>
    </source>
</evidence>
<evidence type="ECO:0000313" key="5">
    <source>
        <dbReference type="EMBL" id="TQL50332.1"/>
    </source>
</evidence>
<feature type="domain" description="Sigma 54 modulation/S30EA ribosomal protein C-terminal" evidence="4">
    <location>
        <begin position="156"/>
        <end position="205"/>
    </location>
</feature>
<comment type="subcellular location">
    <subcellularLocation>
        <location evidence="3">Cytoplasm</location>
    </subcellularLocation>
</comment>
<dbReference type="GO" id="GO:0043024">
    <property type="term" value="F:ribosomal small subunit binding"/>
    <property type="evidence" value="ECO:0007669"/>
    <property type="project" value="TreeGrafter"/>
</dbReference>
<proteinExistence type="inferred from homology"/>
<dbReference type="InterPro" id="IPR003489">
    <property type="entry name" value="RHF/RaiA"/>
</dbReference>
<keyword evidence="6" id="KW-1185">Reference proteome</keyword>
<evidence type="ECO:0000256" key="2">
    <source>
        <dbReference type="ARBA" id="ARBA00022845"/>
    </source>
</evidence>
<dbReference type="InterPro" id="IPR036567">
    <property type="entry name" value="RHF-like"/>
</dbReference>
<dbReference type="Pfam" id="PF16321">
    <property type="entry name" value="Ribosom_S30AE_C"/>
    <property type="match status" value="1"/>
</dbReference>
<dbReference type="SUPFAM" id="SSF69754">
    <property type="entry name" value="Ribosome binding protein Y (YfiA homologue)"/>
    <property type="match status" value="1"/>
</dbReference>
<evidence type="ECO:0000256" key="1">
    <source>
        <dbReference type="ARBA" id="ARBA00022490"/>
    </source>
</evidence>
<gene>
    <name evidence="3" type="primary">hpf</name>
    <name evidence="5" type="ORF">FB467_1437</name>
</gene>
<dbReference type="Gene3D" id="3.30.505.50">
    <property type="entry name" value="Sigma 54 modulation/S30EA ribosomal protein, C-terminal domain"/>
    <property type="match status" value="1"/>
</dbReference>
<dbReference type="FunFam" id="3.30.505.50:FF:000002">
    <property type="entry name" value="Ribosome hibernation promoting factor"/>
    <property type="match status" value="1"/>
</dbReference>
<reference evidence="5 6" key="1">
    <citation type="submission" date="2019-06" db="EMBL/GenBank/DDBJ databases">
        <title>Sequencing the genomes of 1000 actinobacteria strains.</title>
        <authorList>
            <person name="Klenk H.-P."/>
        </authorList>
    </citation>
    <scope>NUCLEOTIDE SEQUENCE [LARGE SCALE GENOMIC DNA]</scope>
    <source>
        <strain evidence="5 6">DSM 12335</strain>
    </source>
</reference>
<dbReference type="CDD" id="cd00552">
    <property type="entry name" value="RaiA"/>
    <property type="match status" value="1"/>
</dbReference>
<comment type="similarity">
    <text evidence="3">Belongs to the HPF/YfiA ribosome-associated protein family. Long HPF subfamily.</text>
</comment>
<dbReference type="Gene3D" id="3.30.160.100">
    <property type="entry name" value="Ribosome hibernation promotion factor-like"/>
    <property type="match status" value="1"/>
</dbReference>
<dbReference type="OrthoDB" id="9794975at2"/>
<dbReference type="GO" id="GO:0045900">
    <property type="term" value="P:negative regulation of translational elongation"/>
    <property type="evidence" value="ECO:0007669"/>
    <property type="project" value="TreeGrafter"/>
</dbReference>
<comment type="subunit">
    <text evidence="3">Interacts with 100S ribosomes.</text>
</comment>
<keyword evidence="2 3" id="KW-0810">Translation regulation</keyword>
<dbReference type="GO" id="GO:0022627">
    <property type="term" value="C:cytosolic small ribosomal subunit"/>
    <property type="evidence" value="ECO:0007669"/>
    <property type="project" value="TreeGrafter"/>
</dbReference>
<dbReference type="Proteomes" id="UP000319516">
    <property type="component" value="Unassembled WGS sequence"/>
</dbReference>
<evidence type="ECO:0000256" key="3">
    <source>
        <dbReference type="HAMAP-Rule" id="MF_00839"/>
    </source>
</evidence>
<dbReference type="AlphaFoldDB" id="A0A542YQF0"/>
<name>A0A542YQF0_9MICO</name>
<keyword evidence="1 3" id="KW-0963">Cytoplasm</keyword>
<dbReference type="Pfam" id="PF02482">
    <property type="entry name" value="Ribosomal_S30AE"/>
    <property type="match status" value="1"/>
</dbReference>
<dbReference type="NCBIfam" id="TIGR00741">
    <property type="entry name" value="yfiA"/>
    <property type="match status" value="1"/>
</dbReference>
<dbReference type="InterPro" id="IPR038416">
    <property type="entry name" value="Ribosom_S30AE_C_sf"/>
</dbReference>
<accession>A0A542YQF0</accession>
<dbReference type="PANTHER" id="PTHR33231:SF1">
    <property type="entry name" value="30S RIBOSOMAL PROTEIN"/>
    <property type="match status" value="1"/>
</dbReference>
<dbReference type="InterPro" id="IPR050574">
    <property type="entry name" value="HPF/YfiA_ribosome-assoc"/>
</dbReference>
<comment type="caution">
    <text evidence="5">The sequence shown here is derived from an EMBL/GenBank/DDBJ whole genome shotgun (WGS) entry which is preliminary data.</text>
</comment>
<protein>
    <recommendedName>
        <fullName evidence="3">Ribosome hibernation promoting factor</fullName>
        <shortName evidence="3">HPF</shortName>
    </recommendedName>
</protein>
<evidence type="ECO:0000313" key="6">
    <source>
        <dbReference type="Proteomes" id="UP000319516"/>
    </source>
</evidence>
<sequence>MEITVTGRKKTVTDRFRRHLEEKLEKIPQLAPRTSRVDVVLTHESNPRLTKTSERVEITCYVKRTVVRAEGAADEEYAALDLVMTKLTERLRRLGDKKRISHTGKHRLPSVAEATFGLTTEPLISEEPSANGAGRTAEEAVDEALGTEGNSPIELREKVHASEPMTVGQALNEMELVGHDFYLFEDVDSGHPSVVYRRRGWSYGVLRLDTGERNTQDEEGAAERVG</sequence>
<dbReference type="HAMAP" id="MF_00839">
    <property type="entry name" value="HPF"/>
    <property type="match status" value="1"/>
</dbReference>
<dbReference type="RefSeq" id="WP_141784479.1">
    <property type="nucleotide sequence ID" value="NZ_BAAAIK010000004.1"/>
</dbReference>
<dbReference type="InterPro" id="IPR034694">
    <property type="entry name" value="HPF_long/plastid"/>
</dbReference>
<dbReference type="EMBL" id="VFOP01000001">
    <property type="protein sequence ID" value="TQL50332.1"/>
    <property type="molecule type" value="Genomic_DNA"/>
</dbReference>
<organism evidence="5 6">
    <name type="scientific">Ornithinicoccus hortensis</name>
    <dbReference type="NCBI Taxonomy" id="82346"/>
    <lineage>
        <taxon>Bacteria</taxon>
        <taxon>Bacillati</taxon>
        <taxon>Actinomycetota</taxon>
        <taxon>Actinomycetes</taxon>
        <taxon>Micrococcales</taxon>
        <taxon>Intrasporangiaceae</taxon>
        <taxon>Ornithinicoccus</taxon>
    </lineage>
</organism>
<dbReference type="InterPro" id="IPR032528">
    <property type="entry name" value="Ribosom_S30AE_C"/>
</dbReference>